<dbReference type="GO" id="GO:0042910">
    <property type="term" value="F:xenobiotic transmembrane transporter activity"/>
    <property type="evidence" value="ECO:0007669"/>
    <property type="project" value="TreeGrafter"/>
</dbReference>
<dbReference type="InterPro" id="IPR001036">
    <property type="entry name" value="Acrflvin-R"/>
</dbReference>
<evidence type="ECO:0000256" key="3">
    <source>
        <dbReference type="ARBA" id="ARBA00022448"/>
    </source>
</evidence>
<evidence type="ECO:0000256" key="8">
    <source>
        <dbReference type="SAM" id="Phobius"/>
    </source>
</evidence>
<keyword evidence="6 8" id="KW-1133">Transmembrane helix</keyword>
<feature type="transmembrane region" description="Helical" evidence="8">
    <location>
        <begin position="877"/>
        <end position="896"/>
    </location>
</feature>
<feature type="transmembrane region" description="Helical" evidence="8">
    <location>
        <begin position="12"/>
        <end position="31"/>
    </location>
</feature>
<dbReference type="NCBIfam" id="TIGR00914">
    <property type="entry name" value="2A0601"/>
    <property type="match status" value="1"/>
</dbReference>
<evidence type="ECO:0000256" key="6">
    <source>
        <dbReference type="ARBA" id="ARBA00022989"/>
    </source>
</evidence>
<accession>A0A0B7IT71</accession>
<dbReference type="HOGENOM" id="CLU_002755_1_2_4"/>
<dbReference type="PRINTS" id="PR00702">
    <property type="entry name" value="ACRIFLAVINRP"/>
</dbReference>
<evidence type="ECO:0000256" key="4">
    <source>
        <dbReference type="ARBA" id="ARBA00022475"/>
    </source>
</evidence>
<dbReference type="Gene3D" id="1.20.1640.10">
    <property type="entry name" value="Multidrug efflux transporter AcrB transmembrane domain"/>
    <property type="match status" value="2"/>
</dbReference>
<keyword evidence="5 8" id="KW-0812">Transmembrane</keyword>
<dbReference type="SUPFAM" id="SSF82693">
    <property type="entry name" value="Multidrug efflux transporter AcrB pore domain, PN1, PN2, PC1 and PC2 subdomains"/>
    <property type="match status" value="2"/>
</dbReference>
<organism evidence="9 10">
    <name type="scientific">Candidatus Methylopumilus turicensis</name>
    <dbReference type="NCBI Taxonomy" id="1581680"/>
    <lineage>
        <taxon>Bacteria</taxon>
        <taxon>Pseudomonadati</taxon>
        <taxon>Pseudomonadota</taxon>
        <taxon>Betaproteobacteria</taxon>
        <taxon>Nitrosomonadales</taxon>
        <taxon>Methylophilaceae</taxon>
        <taxon>Candidatus Methylopumilus</taxon>
    </lineage>
</organism>
<feature type="transmembrane region" description="Helical" evidence="8">
    <location>
        <begin position="543"/>
        <end position="561"/>
    </location>
</feature>
<dbReference type="AlphaFoldDB" id="A0A0B7IT71"/>
<feature type="transmembrane region" description="Helical" evidence="8">
    <location>
        <begin position="934"/>
        <end position="954"/>
    </location>
</feature>
<dbReference type="PANTHER" id="PTHR32063:SF68">
    <property type="entry name" value="PROBALE CATION EFFLUX SYSTEM PROTEIN"/>
    <property type="match status" value="1"/>
</dbReference>
<dbReference type="Proteomes" id="UP000056322">
    <property type="component" value="Chromosome 1"/>
</dbReference>
<evidence type="ECO:0000256" key="5">
    <source>
        <dbReference type="ARBA" id="ARBA00022692"/>
    </source>
</evidence>
<dbReference type="Gene3D" id="3.30.70.1440">
    <property type="entry name" value="Multidrug efflux transporter AcrB pore domain"/>
    <property type="match status" value="1"/>
</dbReference>
<dbReference type="Pfam" id="PF00873">
    <property type="entry name" value="ACR_tran"/>
    <property type="match status" value="1"/>
</dbReference>
<gene>
    <name evidence="9" type="primary">helA</name>
    <name evidence="9" type="ORF">BN1209_0424</name>
</gene>
<proteinExistence type="inferred from homology"/>
<feature type="transmembrane region" description="Helical" evidence="8">
    <location>
        <begin position="484"/>
        <end position="511"/>
    </location>
</feature>
<evidence type="ECO:0000256" key="7">
    <source>
        <dbReference type="ARBA" id="ARBA00023136"/>
    </source>
</evidence>
<dbReference type="GO" id="GO:0008324">
    <property type="term" value="F:monoatomic cation transmembrane transporter activity"/>
    <property type="evidence" value="ECO:0007669"/>
    <property type="project" value="InterPro"/>
</dbReference>
<name>A0A0B7IT71_9PROT</name>
<dbReference type="SUPFAM" id="SSF82714">
    <property type="entry name" value="Multidrug efflux transporter AcrB TolC docking domain, DN and DC subdomains"/>
    <property type="match status" value="2"/>
</dbReference>
<protein>
    <submittedName>
        <fullName evidence="9">Protein HelA</fullName>
    </submittedName>
</protein>
<keyword evidence="7 8" id="KW-0472">Membrane</keyword>
<keyword evidence="10" id="KW-1185">Reference proteome</keyword>
<keyword evidence="4" id="KW-1003">Cell membrane</keyword>
<dbReference type="InterPro" id="IPR004763">
    <property type="entry name" value="CusA-like"/>
</dbReference>
<feature type="transmembrane region" description="Helical" evidence="8">
    <location>
        <begin position="452"/>
        <end position="472"/>
    </location>
</feature>
<evidence type="ECO:0000256" key="2">
    <source>
        <dbReference type="ARBA" id="ARBA00010942"/>
    </source>
</evidence>
<feature type="transmembrane region" description="Helical" evidence="8">
    <location>
        <begin position="975"/>
        <end position="994"/>
    </location>
</feature>
<feature type="transmembrane region" description="Helical" evidence="8">
    <location>
        <begin position="1006"/>
        <end position="1030"/>
    </location>
</feature>
<dbReference type="InterPro" id="IPR027463">
    <property type="entry name" value="AcrB_DN_DC_subdom"/>
</dbReference>
<comment type="similarity">
    <text evidence="2">Belongs to the resistance-nodulation-cell division (RND) (TC 2.A.6) family.</text>
</comment>
<comment type="subcellular location">
    <subcellularLocation>
        <location evidence="1">Cell membrane</location>
        <topology evidence="1">Multi-pass membrane protein</topology>
    </subcellularLocation>
</comment>
<dbReference type="KEGG" id="mbac:BN1209_0424"/>
<dbReference type="PANTHER" id="PTHR32063">
    <property type="match status" value="1"/>
</dbReference>
<dbReference type="STRING" id="1581680.BN1209_0424"/>
<sequence>MLNSIIQASMKGRLVVMLFIVGLVGGGLYSVQNLPIDAFPDVSNTQVEIIIKSPGLTPEEMEARITAPVEVEMLGLPKQTMLRSIAKFGLTDITIDFADGTDIYWARQQVSERLNNVWGNLPAEITGGIAPMTTPLGEMFMFTIEGDHLSLDERRSLLDWVIRPQLRSVPGVADVNALGGLVRSFEITPDLARMSARGITHDDLQQALERNNRNDGAGRLNEGEESLIVRAEGRFNNLDDVRNTVIKAYAGNPIRISDVASVKIGALTRYGAVSKNGKGETVEGLVLGLRGANARQVVDNVRDRLAEIQLTLPKGVTTKVFYNRGSLVDRAISGVSKALLEAIVLVVILLILFLGNLRAALAVALALPLAALVTFILMRYFDLSANLMSLGGLSIAIGMLVDAAVVVVENITAHLAKNEHQPKFLDGHLNQKNSDLQRASRLEIITYAVKEVAVPVTAGILIIITVFIPLLTLQGLEGKLFSPVALTIVFALAGSLFLSLTAIPVLASLLLGKIKHEEPWLVQKALKLYEPALQWALKHSRTVFIGALIGLLATGIIYTQIGKIFMPTMDEGDIIIGTEKLPSINLNQSVLIDGKIQQAILSRVPEVKEIVSRVGSDELGLDPMGLNQTDHFLILHPRDTWRSSNKNDLIDHLRVVMQDLPGVAYSFTQPIDMRVNEMILGVRGDLAIKVFGSDLEVLNQHVQQIKSILETIKGSQDVYTPQNSGVQYLRVEIDRMAAGRLGFDITQIEDILRAHVEGKVLGIVQEGQRRTPLLLRGEESLRFSPAEFANIRLTLPSGVSVPLSTIAKLVRTDGPVKIDRERAARMVVVTVNVRERDLVGFVEEAKKRVNAEVKLGEGYHLLWGGQFENQQRAAQRLAIVVPIALGLIFLLLYTTFNSIRQAVLILSNIPFAMIGGVFALWISGEYLSVPASVGFIALLGIAVLNGVVMVSYFNQLANEGMALVQVVVEGAKRRLRPVLMTASIAAFGLVPLLFASGPGSEIQRPLAIVVIGGLVTSTLLTLILLPMLYLRFGQKDGTR</sequence>
<evidence type="ECO:0000313" key="9">
    <source>
        <dbReference type="EMBL" id="CEN55473.1"/>
    </source>
</evidence>
<feature type="transmembrane region" description="Helical" evidence="8">
    <location>
        <begin position="387"/>
        <end position="408"/>
    </location>
</feature>
<feature type="transmembrane region" description="Helical" evidence="8">
    <location>
        <begin position="361"/>
        <end position="381"/>
    </location>
</feature>
<reference evidence="10" key="1">
    <citation type="submission" date="2014-12" db="EMBL/GenBank/DDBJ databases">
        <authorList>
            <person name="Salcher M.M."/>
        </authorList>
    </citation>
    <scope>NUCLEOTIDE SEQUENCE [LARGE SCALE GENOMIC DNA]</scope>
    <source>
        <strain evidence="10">MMS-10A-171</strain>
    </source>
</reference>
<evidence type="ECO:0000313" key="10">
    <source>
        <dbReference type="Proteomes" id="UP000056322"/>
    </source>
</evidence>
<dbReference type="EMBL" id="LN794158">
    <property type="protein sequence ID" value="CEN55473.1"/>
    <property type="molecule type" value="Genomic_DNA"/>
</dbReference>
<dbReference type="OrthoDB" id="9176633at2"/>
<dbReference type="GO" id="GO:0005886">
    <property type="term" value="C:plasma membrane"/>
    <property type="evidence" value="ECO:0007669"/>
    <property type="project" value="UniProtKB-SubCell"/>
</dbReference>
<dbReference type="SUPFAM" id="SSF82866">
    <property type="entry name" value="Multidrug efflux transporter AcrB transmembrane domain"/>
    <property type="match status" value="2"/>
</dbReference>
<keyword evidence="3" id="KW-0813">Transport</keyword>
<dbReference type="Gene3D" id="3.30.70.1320">
    <property type="entry name" value="Multidrug efflux transporter AcrB pore domain like"/>
    <property type="match status" value="1"/>
</dbReference>
<feature type="transmembrane region" description="Helical" evidence="8">
    <location>
        <begin position="334"/>
        <end position="354"/>
    </location>
</feature>
<evidence type="ECO:0000256" key="1">
    <source>
        <dbReference type="ARBA" id="ARBA00004651"/>
    </source>
</evidence>
<dbReference type="Gene3D" id="3.30.2090.10">
    <property type="entry name" value="Multidrug efflux transporter AcrB TolC docking domain, DN and DC subdomains"/>
    <property type="match status" value="2"/>
</dbReference>
<feature type="transmembrane region" description="Helical" evidence="8">
    <location>
        <begin position="903"/>
        <end position="922"/>
    </location>
</feature>
<dbReference type="RefSeq" id="WP_045750740.1">
    <property type="nucleotide sequence ID" value="NZ_LN794158.1"/>
</dbReference>
<dbReference type="Gene3D" id="3.30.70.1430">
    <property type="entry name" value="Multidrug efflux transporter AcrB pore domain"/>
    <property type="match status" value="2"/>
</dbReference>